<evidence type="ECO:0000313" key="1">
    <source>
        <dbReference type="EMBL" id="SEP80931.1"/>
    </source>
</evidence>
<keyword evidence="2" id="KW-1185">Reference proteome</keyword>
<dbReference type="Proteomes" id="UP000199647">
    <property type="component" value="Unassembled WGS sequence"/>
</dbReference>
<sequence>MKTGDDAWSFEHGGSAIWRVGSYKVTHLEGTLGIERFLTPNPLKDGTECQIIYDASGPKRMLLRRNTPYTFLFVTFSVGTMKPWKNPAP</sequence>
<dbReference type="STRING" id="1855383.SAMN05216548_101543"/>
<evidence type="ECO:0000313" key="2">
    <source>
        <dbReference type="Proteomes" id="UP000199647"/>
    </source>
</evidence>
<reference evidence="1 2" key="1">
    <citation type="submission" date="2016-10" db="EMBL/GenBank/DDBJ databases">
        <authorList>
            <person name="de Groot N.N."/>
        </authorList>
    </citation>
    <scope>NUCLEOTIDE SEQUENCE [LARGE SCALE GENOMIC DNA]</scope>
    <source>
        <strain evidence="1 2">A52C2</strain>
    </source>
</reference>
<name>A0A1H9AWS8_9HYPH</name>
<protein>
    <submittedName>
        <fullName evidence="1">Uncharacterized protein</fullName>
    </submittedName>
</protein>
<dbReference type="AlphaFoldDB" id="A0A1H9AWS8"/>
<dbReference type="EMBL" id="FOFG01000001">
    <property type="protein sequence ID" value="SEP80931.1"/>
    <property type="molecule type" value="Genomic_DNA"/>
</dbReference>
<accession>A0A1H9AWS8</accession>
<gene>
    <name evidence="1" type="ORF">SAMN05216548_101543</name>
</gene>
<organism evidence="1 2">
    <name type="scientific">Faunimonas pinastri</name>
    <dbReference type="NCBI Taxonomy" id="1855383"/>
    <lineage>
        <taxon>Bacteria</taxon>
        <taxon>Pseudomonadati</taxon>
        <taxon>Pseudomonadota</taxon>
        <taxon>Alphaproteobacteria</taxon>
        <taxon>Hyphomicrobiales</taxon>
        <taxon>Afifellaceae</taxon>
        <taxon>Faunimonas</taxon>
    </lineage>
</organism>
<proteinExistence type="predicted"/>